<name>A0A6M4JLP4_BACSU</name>
<dbReference type="DNASU" id="937712"/>
<proteinExistence type="predicted"/>
<gene>
    <name evidence="1" type="ORF">HIR78_15405</name>
</gene>
<dbReference type="RefSeq" id="WP_003229920.1">
    <property type="nucleotide sequence ID" value="NC_000964.3"/>
</dbReference>
<evidence type="ECO:0000313" key="1">
    <source>
        <dbReference type="EMBL" id="QJP89336.1"/>
    </source>
</evidence>
<protein>
    <submittedName>
        <fullName evidence="1">Uncharacterized protein</fullName>
    </submittedName>
</protein>
<reference evidence="1" key="1">
    <citation type="submission" date="2020-04" db="EMBL/GenBank/DDBJ databases">
        <title>Phage recombination drives evolution of spore-forming Bacilli.</title>
        <authorList>
            <person name="Dragos A."/>
            <person name="Kovacs A.T."/>
        </authorList>
    </citation>
    <scope>NUCLEOTIDE SEQUENCE</scope>
    <source>
        <strain evidence="1">168</strain>
    </source>
</reference>
<sequence length="217" mass="25252">MNWMEFISSIVKSIIWPVAIIILVFKLKQPVSNLISTLAKIKYKDWEFEFTIDQKLDKISFQLNKENQYGTDDQNLKDSLNLESNSEITEETHSHYNEKTSIKGDNDLLLKMEMIRLYGAVKNLYEKVSEKDDAADKSQGIGMLYMVDYLKRHKILNDSFAESLLDIMNIVHDLEKSHISQSYIMNKFFWNVDKSVKRLMEITSNYVAENTAGETSN</sequence>
<dbReference type="OrthoDB" id="2451600at2"/>
<dbReference type="EMBL" id="CP052842">
    <property type="protein sequence ID" value="QJP89336.1"/>
    <property type="molecule type" value="Genomic_DNA"/>
</dbReference>
<organism evidence="1">
    <name type="scientific">Bacillus subtilis (strain 168)</name>
    <dbReference type="NCBI Taxonomy" id="224308"/>
    <lineage>
        <taxon>Bacteria</taxon>
        <taxon>Bacillati</taxon>
        <taxon>Bacillota</taxon>
        <taxon>Bacilli</taxon>
        <taxon>Bacillales</taxon>
        <taxon>Bacillaceae</taxon>
        <taxon>Bacillus</taxon>
    </lineage>
</organism>
<accession>A0A6M4JLP4</accession>
<dbReference type="AlphaFoldDB" id="A0A6M4JLP4"/>
<dbReference type="KEGG" id="bsu:BSU26160"/>